<dbReference type="CDD" id="cd03230">
    <property type="entry name" value="ABC_DR_subfamily_A"/>
    <property type="match status" value="1"/>
</dbReference>
<protein>
    <submittedName>
        <fullName evidence="6">Abc transporter</fullName>
    </submittedName>
</protein>
<dbReference type="PANTHER" id="PTHR42711:SF5">
    <property type="entry name" value="ABC TRANSPORTER ATP-BINDING PROTEIN NATA"/>
    <property type="match status" value="1"/>
</dbReference>
<dbReference type="InterPro" id="IPR050763">
    <property type="entry name" value="ABC_transporter_ATP-binding"/>
</dbReference>
<evidence type="ECO:0000256" key="4">
    <source>
        <dbReference type="ARBA" id="ARBA00022840"/>
    </source>
</evidence>
<reference evidence="6 7" key="1">
    <citation type="submission" date="2018-06" db="EMBL/GenBank/DDBJ databases">
        <authorList>
            <person name="Strepis N."/>
        </authorList>
    </citation>
    <scope>NUCLEOTIDE SEQUENCE [LARGE SCALE GENOMIC DNA]</scope>
    <source>
        <strain evidence="6">LUCI</strain>
    </source>
</reference>
<dbReference type="GO" id="GO:0005524">
    <property type="term" value="F:ATP binding"/>
    <property type="evidence" value="ECO:0007669"/>
    <property type="project" value="UniProtKB-KW"/>
</dbReference>
<dbReference type="PANTHER" id="PTHR42711">
    <property type="entry name" value="ABC TRANSPORTER ATP-BINDING PROTEIN"/>
    <property type="match status" value="1"/>
</dbReference>
<dbReference type="InterPro" id="IPR003593">
    <property type="entry name" value="AAA+_ATPase"/>
</dbReference>
<gene>
    <name evidence="6" type="ORF">LUCI_0316</name>
</gene>
<dbReference type="GO" id="GO:0016887">
    <property type="term" value="F:ATP hydrolysis activity"/>
    <property type="evidence" value="ECO:0007669"/>
    <property type="project" value="InterPro"/>
</dbReference>
<dbReference type="EMBL" id="UPPP01000053">
    <property type="protein sequence ID" value="VBB05109.1"/>
    <property type="molecule type" value="Genomic_DNA"/>
</dbReference>
<keyword evidence="2" id="KW-0813">Transport</keyword>
<dbReference type="Gene3D" id="3.40.50.300">
    <property type="entry name" value="P-loop containing nucleotide triphosphate hydrolases"/>
    <property type="match status" value="1"/>
</dbReference>
<evidence type="ECO:0000313" key="6">
    <source>
        <dbReference type="EMBL" id="VBB05109.1"/>
    </source>
</evidence>
<dbReference type="SUPFAM" id="SSF52540">
    <property type="entry name" value="P-loop containing nucleoside triphosphate hydrolases"/>
    <property type="match status" value="1"/>
</dbReference>
<dbReference type="Pfam" id="PF00005">
    <property type="entry name" value="ABC_tran"/>
    <property type="match status" value="1"/>
</dbReference>
<dbReference type="InterPro" id="IPR027417">
    <property type="entry name" value="P-loop_NTPase"/>
</dbReference>
<name>A0A498R1S9_9FIRM</name>
<feature type="domain" description="ABC transporter" evidence="5">
    <location>
        <begin position="11"/>
        <end position="248"/>
    </location>
</feature>
<evidence type="ECO:0000256" key="3">
    <source>
        <dbReference type="ARBA" id="ARBA00022741"/>
    </source>
</evidence>
<dbReference type="Proteomes" id="UP000277811">
    <property type="component" value="Unassembled WGS sequence"/>
</dbReference>
<keyword evidence="4" id="KW-0067">ATP-binding</keyword>
<keyword evidence="3" id="KW-0547">Nucleotide-binding</keyword>
<evidence type="ECO:0000256" key="1">
    <source>
        <dbReference type="ARBA" id="ARBA00005417"/>
    </source>
</evidence>
<organism evidence="6 7">
    <name type="scientific">Lucifera butyrica</name>
    <dbReference type="NCBI Taxonomy" id="1351585"/>
    <lineage>
        <taxon>Bacteria</taxon>
        <taxon>Bacillati</taxon>
        <taxon>Bacillota</taxon>
        <taxon>Negativicutes</taxon>
        <taxon>Veillonellales</taxon>
        <taxon>Veillonellaceae</taxon>
        <taxon>Lucifera</taxon>
    </lineage>
</organism>
<keyword evidence="7" id="KW-1185">Reference proteome</keyword>
<evidence type="ECO:0000256" key="2">
    <source>
        <dbReference type="ARBA" id="ARBA00022448"/>
    </source>
</evidence>
<dbReference type="AlphaFoldDB" id="A0A498R1S9"/>
<dbReference type="InterPro" id="IPR003439">
    <property type="entry name" value="ABC_transporter-like_ATP-bd"/>
</dbReference>
<dbReference type="PROSITE" id="PS50893">
    <property type="entry name" value="ABC_TRANSPORTER_2"/>
    <property type="match status" value="1"/>
</dbReference>
<evidence type="ECO:0000259" key="5">
    <source>
        <dbReference type="PROSITE" id="PS50893"/>
    </source>
</evidence>
<dbReference type="SMART" id="SM00382">
    <property type="entry name" value="AAA"/>
    <property type="match status" value="1"/>
</dbReference>
<evidence type="ECO:0000313" key="7">
    <source>
        <dbReference type="Proteomes" id="UP000277811"/>
    </source>
</evidence>
<sequence length="332" mass="36971">MNVKRITDTAVEVKALSKVYRKSKGNDFTAVDNVSFLVRQGEVFGFLGSNGAGKTTTIKMMCGLVTPTAGQISLNGCDVARQRSEAMRQIGVVLEGTRNIYWPLTAWQNLVYFGNLKGCSRRSIQERGEALLRELELWDRRNDMVRNFSRGMQQRVAIACALIADPPILVLDEPTLGLDVEATQIMKALLSRLARDHGKTVIITSHQLDVVQELCERIVIIHQGKVIADQSLAELLLLFRRDYYQIKVNGPFLGYGDAQFSQIAIKEEQDVTLLTGSISSQTKLYSLLNKIRKLGMPLISVSPVEPDLEDVFLSLVKNEKGGICYANNQNHA</sequence>
<comment type="similarity">
    <text evidence="1">Belongs to the ABC transporter superfamily.</text>
</comment>
<dbReference type="OrthoDB" id="9804819at2"/>
<accession>A0A498R1S9</accession>
<proteinExistence type="inferred from homology"/>
<dbReference type="RefSeq" id="WP_122626119.1">
    <property type="nucleotide sequence ID" value="NZ_UPPP01000053.1"/>
</dbReference>